<reference evidence="2" key="1">
    <citation type="submission" date="2016-06" db="EMBL/GenBank/DDBJ databases">
        <title>Parallel loss of symbiosis genes in relatives of nitrogen-fixing non-legume Parasponia.</title>
        <authorList>
            <person name="Van Velzen R."/>
            <person name="Holmer R."/>
            <person name="Bu F."/>
            <person name="Rutten L."/>
            <person name="Van Zeijl A."/>
            <person name="Liu W."/>
            <person name="Santuari L."/>
            <person name="Cao Q."/>
            <person name="Sharma T."/>
            <person name="Shen D."/>
            <person name="Roswanjaya Y."/>
            <person name="Wardhani T."/>
            <person name="Kalhor M.S."/>
            <person name="Jansen J."/>
            <person name="Van den Hoogen J."/>
            <person name="Gungor B."/>
            <person name="Hartog M."/>
            <person name="Hontelez J."/>
            <person name="Verver J."/>
            <person name="Yang W.-C."/>
            <person name="Schijlen E."/>
            <person name="Repin R."/>
            <person name="Schilthuizen M."/>
            <person name="Schranz E."/>
            <person name="Heidstra R."/>
            <person name="Miyata K."/>
            <person name="Fedorova E."/>
            <person name="Kohlen W."/>
            <person name="Bisseling T."/>
            <person name="Smit S."/>
            <person name="Geurts R."/>
        </authorList>
    </citation>
    <scope>NUCLEOTIDE SEQUENCE [LARGE SCALE GENOMIC DNA]</scope>
    <source>
        <strain evidence="2">cv. RG33-2</strain>
    </source>
</reference>
<accession>A0A2P5EJV6</accession>
<dbReference type="InParanoid" id="A0A2P5EJV6"/>
<evidence type="ECO:0000313" key="1">
    <source>
        <dbReference type="EMBL" id="PON85837.1"/>
    </source>
</evidence>
<feature type="non-terminal residue" evidence="1">
    <location>
        <position position="1"/>
    </location>
</feature>
<dbReference type="EMBL" id="JXTC01000141">
    <property type="protein sequence ID" value="PON85837.1"/>
    <property type="molecule type" value="Genomic_DNA"/>
</dbReference>
<keyword evidence="2" id="KW-1185">Reference proteome</keyword>
<dbReference type="OrthoDB" id="10305118at2759"/>
<dbReference type="Proteomes" id="UP000237000">
    <property type="component" value="Unassembled WGS sequence"/>
</dbReference>
<evidence type="ECO:0000313" key="2">
    <source>
        <dbReference type="Proteomes" id="UP000237000"/>
    </source>
</evidence>
<comment type="caution">
    <text evidence="1">The sequence shown here is derived from an EMBL/GenBank/DDBJ whole genome shotgun (WGS) entry which is preliminary data.</text>
</comment>
<protein>
    <submittedName>
        <fullName evidence="1">Uncharacterized protein</fullName>
    </submittedName>
</protein>
<name>A0A2P5EJV6_TREOI</name>
<gene>
    <name evidence="1" type="ORF">TorRG33x02_183010</name>
</gene>
<organism evidence="1 2">
    <name type="scientific">Trema orientale</name>
    <name type="common">Charcoal tree</name>
    <name type="synonym">Celtis orientalis</name>
    <dbReference type="NCBI Taxonomy" id="63057"/>
    <lineage>
        <taxon>Eukaryota</taxon>
        <taxon>Viridiplantae</taxon>
        <taxon>Streptophyta</taxon>
        <taxon>Embryophyta</taxon>
        <taxon>Tracheophyta</taxon>
        <taxon>Spermatophyta</taxon>
        <taxon>Magnoliopsida</taxon>
        <taxon>eudicotyledons</taxon>
        <taxon>Gunneridae</taxon>
        <taxon>Pentapetalae</taxon>
        <taxon>rosids</taxon>
        <taxon>fabids</taxon>
        <taxon>Rosales</taxon>
        <taxon>Cannabaceae</taxon>
        <taxon>Trema</taxon>
    </lineage>
</organism>
<dbReference type="AlphaFoldDB" id="A0A2P5EJV6"/>
<proteinExistence type="predicted"/>
<sequence>VDQDSDRAGCVFEDVKVHCPQRVARQCIVCTVVGPVLVERDDDHANPFLQSEGADVVVHAGAGCHCRDSGHHDFAMVLLLEELEGVDYVVGMVGVGRVSFSGPVSYEKRRGAAGEPD</sequence>